<keyword evidence="5" id="KW-0735">Signal-anchor</keyword>
<dbReference type="EMBL" id="LSRQ01000444">
    <property type="protein sequence ID" value="OAY82728.1"/>
    <property type="molecule type" value="Genomic_DNA"/>
</dbReference>
<dbReference type="GO" id="GO:0000139">
    <property type="term" value="C:Golgi membrane"/>
    <property type="evidence" value="ECO:0007669"/>
    <property type="project" value="UniProtKB-SubCell"/>
</dbReference>
<dbReference type="AlphaFoldDB" id="A0A199W0G2"/>
<dbReference type="Pfam" id="PF14416">
    <property type="entry name" value="PMR5N"/>
    <property type="match status" value="1"/>
</dbReference>
<feature type="transmembrane region" description="Helical" evidence="9">
    <location>
        <begin position="14"/>
        <end position="35"/>
    </location>
</feature>
<evidence type="ECO:0000256" key="9">
    <source>
        <dbReference type="SAM" id="Phobius"/>
    </source>
</evidence>
<keyword evidence="8 9" id="KW-0472">Membrane</keyword>
<evidence type="ECO:0000256" key="6">
    <source>
        <dbReference type="ARBA" id="ARBA00022989"/>
    </source>
</evidence>
<evidence type="ECO:0000259" key="10">
    <source>
        <dbReference type="Pfam" id="PF13839"/>
    </source>
</evidence>
<keyword evidence="4 9" id="KW-0812">Transmembrane</keyword>
<evidence type="ECO:0000256" key="3">
    <source>
        <dbReference type="ARBA" id="ARBA00022679"/>
    </source>
</evidence>
<evidence type="ECO:0000313" key="13">
    <source>
        <dbReference type="Proteomes" id="UP000092600"/>
    </source>
</evidence>
<dbReference type="GO" id="GO:1990538">
    <property type="term" value="F:xylan O-acetyltransferase activity"/>
    <property type="evidence" value="ECO:0007669"/>
    <property type="project" value="UniProtKB-ARBA"/>
</dbReference>
<dbReference type="InterPro" id="IPR029962">
    <property type="entry name" value="TBL"/>
</dbReference>
<comment type="subcellular location">
    <subcellularLocation>
        <location evidence="1">Golgi apparatus membrane</location>
        <topology evidence="1">Single-pass type II membrane protein</topology>
    </subcellularLocation>
</comment>
<organism evidence="12 13">
    <name type="scientific">Ananas comosus</name>
    <name type="common">Pineapple</name>
    <name type="synonym">Ananas ananas</name>
    <dbReference type="NCBI Taxonomy" id="4615"/>
    <lineage>
        <taxon>Eukaryota</taxon>
        <taxon>Viridiplantae</taxon>
        <taxon>Streptophyta</taxon>
        <taxon>Embryophyta</taxon>
        <taxon>Tracheophyta</taxon>
        <taxon>Spermatophyta</taxon>
        <taxon>Magnoliopsida</taxon>
        <taxon>Liliopsida</taxon>
        <taxon>Poales</taxon>
        <taxon>Bromeliaceae</taxon>
        <taxon>Bromelioideae</taxon>
        <taxon>Ananas</taxon>
    </lineage>
</organism>
<comment type="similarity">
    <text evidence="2">Belongs to the PC-esterase family. TBL subfamily.</text>
</comment>
<feature type="domain" description="Trichome birefringence-like C-terminal" evidence="10">
    <location>
        <begin position="152"/>
        <end position="444"/>
    </location>
</feature>
<evidence type="ECO:0000259" key="11">
    <source>
        <dbReference type="Pfam" id="PF14416"/>
    </source>
</evidence>
<evidence type="ECO:0000313" key="12">
    <source>
        <dbReference type="EMBL" id="OAY82728.1"/>
    </source>
</evidence>
<evidence type="ECO:0000256" key="7">
    <source>
        <dbReference type="ARBA" id="ARBA00023034"/>
    </source>
</evidence>
<evidence type="ECO:0000256" key="8">
    <source>
        <dbReference type="ARBA" id="ARBA00023136"/>
    </source>
</evidence>
<evidence type="ECO:0000256" key="2">
    <source>
        <dbReference type="ARBA" id="ARBA00007727"/>
    </source>
</evidence>
<dbReference type="Pfam" id="PF13839">
    <property type="entry name" value="PC-Esterase"/>
    <property type="match status" value="1"/>
</dbReference>
<keyword evidence="6 9" id="KW-1133">Transmembrane helix</keyword>
<protein>
    <submittedName>
        <fullName evidence="12">Protein trichome birefringence</fullName>
    </submittedName>
</protein>
<sequence length="452" mass="53035">MDHHPLKPSSPVKLQWFVCALASFLGFLFFSYALLSANIRNSATLPSFQHLVSNHAAISPVAEVEYYYSSVVTNKEIRALAPVYNAAVVPLSSSVEGECDVFDGEWVYDEEAYPLYAARQCAFLSGQVNCRRNGRPDSDYQHWRWKPKGCELPRYGGREMLERWRGKRVVIVGDSLNRNMWESLACILYSSMQHKSRAYVNVKSHEYKMFRAMVVDIFLPFKLRLELNYLIFDYDCTVEFYWSPFLAKLEQRKDHSKVLNLDELPDTAQRWIGADVMVFNSGHWWTHRGKMRAWDWYERRGRAAEMGEYEAFNRAFRTWARWVGQSIDTAHTRVFFRSISPEHKLENWCYNQTTPFTNETYKQYFPRTMISVVERNIQKMRNKVKYLNITHLSEYRKDAHTSVYTTRQGNLLTLDQQRQPNLYADCSHWCLPGLPDTWNVLLFASLMGTPSN</sequence>
<dbReference type="InterPro" id="IPR025846">
    <property type="entry name" value="TBL_N"/>
</dbReference>
<name>A0A199W0G2_ANACO</name>
<dbReference type="InterPro" id="IPR026057">
    <property type="entry name" value="TBL_C"/>
</dbReference>
<keyword evidence="7" id="KW-0333">Golgi apparatus</keyword>
<evidence type="ECO:0000256" key="4">
    <source>
        <dbReference type="ARBA" id="ARBA00022692"/>
    </source>
</evidence>
<feature type="domain" description="Trichome birefringence-like N-terminal" evidence="11">
    <location>
        <begin position="98"/>
        <end position="151"/>
    </location>
</feature>
<dbReference type="STRING" id="4615.A0A199W0G2"/>
<evidence type="ECO:0000256" key="5">
    <source>
        <dbReference type="ARBA" id="ARBA00022968"/>
    </source>
</evidence>
<dbReference type="PANTHER" id="PTHR32285">
    <property type="entry name" value="PROTEIN TRICHOME BIREFRINGENCE-LIKE 9-RELATED"/>
    <property type="match status" value="1"/>
</dbReference>
<dbReference type="Proteomes" id="UP000092600">
    <property type="component" value="Unassembled WGS sequence"/>
</dbReference>
<feature type="non-terminal residue" evidence="12">
    <location>
        <position position="452"/>
    </location>
</feature>
<reference evidence="12 13" key="1">
    <citation type="journal article" date="2016" name="DNA Res.">
        <title>The draft genome of MD-2 pineapple using hybrid error correction of long reads.</title>
        <authorList>
            <person name="Redwan R.M."/>
            <person name="Saidin A."/>
            <person name="Kumar S.V."/>
        </authorList>
    </citation>
    <scope>NUCLEOTIDE SEQUENCE [LARGE SCALE GENOMIC DNA]</scope>
    <source>
        <strain evidence="13">cv. MD2</strain>
        <tissue evidence="12">Leaf</tissue>
    </source>
</reference>
<dbReference type="PANTHER" id="PTHR32285:SF38">
    <property type="entry name" value="OS01G0614300 PROTEIN"/>
    <property type="match status" value="1"/>
</dbReference>
<accession>A0A199W0G2</accession>
<evidence type="ECO:0000256" key="1">
    <source>
        <dbReference type="ARBA" id="ARBA00004323"/>
    </source>
</evidence>
<gene>
    <name evidence="12" type="ORF">ACMD2_01530</name>
</gene>
<comment type="caution">
    <text evidence="12">The sequence shown here is derived from an EMBL/GenBank/DDBJ whole genome shotgun (WGS) entry which is preliminary data.</text>
</comment>
<keyword evidence="3" id="KW-0808">Transferase</keyword>
<proteinExistence type="inferred from homology"/>